<organism evidence="3 4">
    <name type="scientific">Pseudomonas syringae pv. tagetis</name>
    <dbReference type="NCBI Taxonomy" id="129140"/>
    <lineage>
        <taxon>Bacteria</taxon>
        <taxon>Pseudomonadati</taxon>
        <taxon>Pseudomonadota</taxon>
        <taxon>Gammaproteobacteria</taxon>
        <taxon>Pseudomonadales</taxon>
        <taxon>Pseudomonadaceae</taxon>
        <taxon>Pseudomonas</taxon>
    </lineage>
</organism>
<protein>
    <submittedName>
        <fullName evidence="3">Type III effector HopAC1</fullName>
    </submittedName>
</protein>
<dbReference type="CDD" id="cd14729">
    <property type="entry name" value="RtxA-like"/>
    <property type="match status" value="2"/>
</dbReference>
<evidence type="ECO:0000313" key="3">
    <source>
        <dbReference type="EMBL" id="KPY87928.1"/>
    </source>
</evidence>
<feature type="region of interest" description="Disordered" evidence="1">
    <location>
        <begin position="1"/>
        <end position="24"/>
    </location>
</feature>
<dbReference type="Gene3D" id="3.40.50.11550">
    <property type="match status" value="2"/>
</dbReference>
<feature type="domain" description="Dermonecrotic toxin N-terminal" evidence="2">
    <location>
        <begin position="369"/>
        <end position="608"/>
    </location>
</feature>
<dbReference type="Pfam" id="PF20178">
    <property type="entry name" value="ToxA_N"/>
    <property type="match status" value="2"/>
</dbReference>
<reference evidence="3 4" key="1">
    <citation type="submission" date="2015-09" db="EMBL/GenBank/DDBJ databases">
        <title>Genome announcement of multiple Pseudomonas syringae strains.</title>
        <authorList>
            <person name="Thakur S."/>
            <person name="Wang P.W."/>
            <person name="Gong Y."/>
            <person name="Weir B.S."/>
            <person name="Guttman D.S."/>
        </authorList>
    </citation>
    <scope>NUCLEOTIDE SEQUENCE [LARGE SCALE GENOMIC DNA]</scope>
    <source>
        <strain evidence="3 4">ICMP4091</strain>
    </source>
</reference>
<evidence type="ECO:0000313" key="4">
    <source>
        <dbReference type="Proteomes" id="UP000050474"/>
    </source>
</evidence>
<dbReference type="SUPFAM" id="SSF159501">
    <property type="entry name" value="EreA/ChaN-like"/>
    <property type="match status" value="2"/>
</dbReference>
<accession>A0A0N8T4B5</accession>
<evidence type="ECO:0000259" key="2">
    <source>
        <dbReference type="Pfam" id="PF20178"/>
    </source>
</evidence>
<evidence type="ECO:0000256" key="1">
    <source>
        <dbReference type="SAM" id="MobiDB-lite"/>
    </source>
</evidence>
<name>A0A0N8T4B5_9PSED</name>
<dbReference type="PATRIC" id="fig|129140.3.peg.2906"/>
<comment type="caution">
    <text evidence="3">The sequence shown here is derived from an EMBL/GenBank/DDBJ whole genome shotgun (WGS) entry which is preliminary data.</text>
</comment>
<proteinExistence type="predicted"/>
<dbReference type="Proteomes" id="UP000050474">
    <property type="component" value="Unassembled WGS sequence"/>
</dbReference>
<dbReference type="EMBL" id="LJRM01000045">
    <property type="protein sequence ID" value="KPY87928.1"/>
    <property type="molecule type" value="Genomic_DNA"/>
</dbReference>
<gene>
    <name evidence="3" type="ORF">ALO44_05064</name>
</gene>
<dbReference type="InterPro" id="IPR046673">
    <property type="entry name" value="ToxA_N"/>
</dbReference>
<dbReference type="STRING" id="129140.ALO44_05064"/>
<sequence length="2066" mass="230150">MRPIVAGPKVGVQTSAPEARNGKPVMTQTLPPLALAPQTLTPVPLTPAYTRPAAAAALNRLDELRTLLAAELEALPGPEDALLTALDGSDVSERELEIFSLLQQIDDYWTDPGESGESRRDRLVPALQRALRDEACVRIHERDLESGYLACLPDSSGPALTYSSLRVQLHDDEQVEMAGVLAMSQDQGRTLLMLPGLGIIGFDTQAVMLATLARWLNTPTLRGALLNNLEKRYQDRLTGIIQDADLYLEPFTTADVQLQPVTTAPFVHAFDRLLNKQRNDTRYACERADVADRQKRQLLIQEAIGMPGLFGPAAMLELRELTNRQRQYHRELPDWMKIASEDDLQTYAEHLRRYDAAHTAMLSVLGSAASPEQFAETQLRRRLADDLGHDLDPRALTVDTRRTLPSTSETYRVTCSLVELALYGLHPDDEIAGSDFLDHTVITFAGKPLDAVYSDLTPAYLAGLIDELDLRAGFGEFQRKAYQKEHNRQMLRALARIRLTTLSWAAKMQGHIQRDDFATVAALTGPTAATPDPTLRVQQIKLNDRHVMARLLVFRKQNAQGQTQRLIMVATDAPGQQSFKAFDTETQLLHELVGWTTSPSMCTYLLDQVEVDARPALAEQLTALALKPQPSKNFIQFIDHADCDSALHSFTEEQTRVLLSRQASHTPDWYVRASRAQRRELLALEQAAGGALDNYQAQPHAHAQPFKDYVHQRASQQIARLLNVPAGSVDPDLIVITSERETLTYTEMLLNGYNDSIDPVRASAQTQATFSGPDGLDLSALSPAVVAGSVRGKWLADDYIALVRNTLLNAETAGYTDRRQASVLINQLQMKAAALRSVMKGHIEASQYTWLKQSLDHAHLNDLVTREQYPFYPLQLHIDKPLIGSGLTDIDQLVIPSPLLTHIETVQGCLVVLPTQTRHAALLYTPQAPDGFEFRLFSDFIRSLSTAGMIDYYKDRCRIKARRTLSFFLRDMEKGNANKPPVIPKAFIADLADTCFNRPLERRLRDVEETTTGRNDMLARLIWVSVEIIATALTLPFPPASFAVGSLLSLHDSGQALAALTEGDQERATTYMLSALFNGIGAGSDVLVGLKGFGGVLHQLEHGHETTPVLRSFQRQSSLPRYEDLYPVELQEQVFLIGKPDANGHAAVFHASHFASAPPMATGQFAVREAGGAWQPLLPSANAVPRAPSGLRTDLAVDISLDNLPRITEGHARGVVLLNGKRYIGLSGQTFEVQYNTHLGCWQIIDPANPFAFFGKQPVRLNDQGQWLVIDRQRLRGGGLDDAGTYRRLPEEAAGTSTDTLNDYEMPSTMRAHLDVVISKEVFDPTGAGLEVYFETYLTDIRQTFTTLREKLYQDAQDFFARFSPPPRPPLPAYPLPGSVDTLIKHIFTHNNGLVFSEAPKSVASKRLLLLNMPLLAEQRVEILYIEHLLTDKHLPKLARYRKLGNKSRSGSHELKYYLRDTNRGALNNSSTEYDYYHLIKAAHRYGIEVRPFSSSLSYPFLGHPVSGAANDPAAALKMSNFFGHKLISHDIAPDSARRWVALLDQKLATTHDQVPGIAELNGAVSVHIEDIPAGRPTRIRQDTGMPTDERTPIHCDFTIAFSDPAIVAAPLPPVTPLDEVLMRELGSPSDIADGEHWAGQYGFVQGQDEAWLRVPPEDWVADSPLTAIQQSLTDATYDMPLETRTTFHTLANFEKKGLDMEYFFGDPQFESVRNTFAVHRNRLQQDASAISAIPLPPRPVLPVIAARTSTSELLEHLYRQSEGVVVGESHFSIASKKLIIDNLPLLAQQNVKTLYMEHMLTDLHQADLDRFFETGQMSKKLLHDLKVLDRGHHTDPGRVYNFEQLVVKARQHGLEIRAIDCASSYHLKGIAREHTITRQQMMNYFASRTIRKHQEVMGSHKWIALVGNSHSNIYQGVVPGIAELEGGIGLRVVDVAPGLSRGVMQDPGELVLAGITNDKVYIKADYRVEIEVTRSADNVRSARPLTIEQRLFRPGMFLLEQGDGNVQTVVHRARDTWVYRTPVQINDEGKLYVERVRWPRVHLMPYDDMDALVAALEAMGLRRVD</sequence>
<feature type="domain" description="Dermonecrotic toxin N-terminal" evidence="2">
    <location>
        <begin position="726"/>
        <end position="939"/>
    </location>
</feature>